<reference evidence="1 2" key="1">
    <citation type="journal article" date="2015" name="Int. J. Syst. Evol. Microbiol.">
        <title>Thermococcus eurythermalis sp. nov., a conditional piezophilic hyperthermophilic archaeon with a wide temperature range isolated from an oil-immersed chimney in the Guaymas Basin.</title>
        <authorList>
            <person name="Zhao W."/>
            <person name="Zeng X."/>
            <person name="Xiao X."/>
        </authorList>
    </citation>
    <scope>NUCLEOTIDE SEQUENCE [LARGE SCALE GENOMIC DNA]</scope>
    <source>
        <strain evidence="1 2">A501</strain>
    </source>
</reference>
<sequence length="187" mass="21643">MYENFIVPSRLLLLSFTSFRDYSGTIHSGEAVFLVEPLGVKISIFIPVGEHAEKLSKLEGQYVDMEIDPPYFEAFGPMNAEEPFITLEPSASGTTALRYRLIGLFKIFEPEWGIFECGNLRFPIQGRLETQNGKALFVRDALRIDLSDIKEWPRKPEPVKSAWVELRKVRFYGYVLEDFRRVKIWKS</sequence>
<organism evidence="1 2">
    <name type="scientific">Thermococcus eurythermalis</name>
    <dbReference type="NCBI Taxonomy" id="1505907"/>
    <lineage>
        <taxon>Archaea</taxon>
        <taxon>Methanobacteriati</taxon>
        <taxon>Methanobacteriota</taxon>
        <taxon>Thermococci</taxon>
        <taxon>Thermococcales</taxon>
        <taxon>Thermococcaceae</taxon>
        <taxon>Thermococcus</taxon>
    </lineage>
</organism>
<accession>A0A097QVK8</accession>
<keyword evidence="2" id="KW-1185">Reference proteome</keyword>
<gene>
    <name evidence="1" type="ORF">TEU_09270</name>
</gene>
<protein>
    <submittedName>
        <fullName evidence="1">Uncharacterized protein</fullName>
    </submittedName>
</protein>
<dbReference type="RefSeq" id="WP_050003470.1">
    <property type="nucleotide sequence ID" value="NZ_CP008887.1"/>
</dbReference>
<evidence type="ECO:0000313" key="1">
    <source>
        <dbReference type="EMBL" id="AIU70502.1"/>
    </source>
</evidence>
<name>A0A097QVK8_9EURY</name>
<dbReference type="HOGENOM" id="CLU_1444739_0_0_2"/>
<dbReference type="STRING" id="1505907.TEU_09270"/>
<dbReference type="EMBL" id="CP008887">
    <property type="protein sequence ID" value="AIU70502.1"/>
    <property type="molecule type" value="Genomic_DNA"/>
</dbReference>
<dbReference type="KEGG" id="teu:TEU_09270"/>
<dbReference type="GeneID" id="25153620"/>
<proteinExistence type="predicted"/>
<evidence type="ECO:0000313" key="2">
    <source>
        <dbReference type="Proteomes" id="UP000029980"/>
    </source>
</evidence>
<dbReference type="OrthoDB" id="101861at2157"/>
<dbReference type="AlphaFoldDB" id="A0A097QVK8"/>
<dbReference type="Proteomes" id="UP000029980">
    <property type="component" value="Chromosome"/>
</dbReference>